<dbReference type="Gene3D" id="3.30.750.24">
    <property type="entry name" value="STAS domain"/>
    <property type="match status" value="1"/>
</dbReference>
<evidence type="ECO:0000256" key="2">
    <source>
        <dbReference type="RuleBase" id="RU003749"/>
    </source>
</evidence>
<evidence type="ECO:0000313" key="5">
    <source>
        <dbReference type="Proteomes" id="UP000005561"/>
    </source>
</evidence>
<name>C6LLF3_9FIRM</name>
<evidence type="ECO:0000313" key="4">
    <source>
        <dbReference type="EMBL" id="EET58576.1"/>
    </source>
</evidence>
<dbReference type="InterPro" id="IPR036513">
    <property type="entry name" value="STAS_dom_sf"/>
</dbReference>
<dbReference type="PANTHER" id="PTHR33495:SF2">
    <property type="entry name" value="ANTI-SIGMA FACTOR ANTAGONIST TM_1081-RELATED"/>
    <property type="match status" value="1"/>
</dbReference>
<protein>
    <recommendedName>
        <fullName evidence="2">Anti-sigma factor antagonist</fullName>
    </recommendedName>
</protein>
<gene>
    <name evidence="4" type="ORF">BRYFOR_09500</name>
</gene>
<reference evidence="4" key="1">
    <citation type="submission" date="2009-07" db="EMBL/GenBank/DDBJ databases">
        <authorList>
            <person name="Weinstock G."/>
            <person name="Sodergren E."/>
            <person name="Clifton S."/>
            <person name="Fulton L."/>
            <person name="Fulton B."/>
            <person name="Courtney L."/>
            <person name="Fronick C."/>
            <person name="Harrison M."/>
            <person name="Strong C."/>
            <person name="Farmer C."/>
            <person name="Delahaunty K."/>
            <person name="Markovic C."/>
            <person name="Hall O."/>
            <person name="Minx P."/>
            <person name="Tomlinson C."/>
            <person name="Mitreva M."/>
            <person name="Nelson J."/>
            <person name="Hou S."/>
            <person name="Wollam A."/>
            <person name="Pepin K.H."/>
            <person name="Johnson M."/>
            <person name="Bhonagiri V."/>
            <person name="Nash W.E."/>
            <person name="Warren W."/>
            <person name="Chinwalla A."/>
            <person name="Mardis E.R."/>
            <person name="Wilson R.K."/>
        </authorList>
    </citation>
    <scope>NUCLEOTIDE SEQUENCE [LARGE SCALE GENOMIC DNA]</scope>
    <source>
        <strain evidence="4">DSM 14469</strain>
    </source>
</reference>
<dbReference type="Proteomes" id="UP000005561">
    <property type="component" value="Unassembled WGS sequence"/>
</dbReference>
<evidence type="ECO:0000259" key="3">
    <source>
        <dbReference type="PROSITE" id="PS50801"/>
    </source>
</evidence>
<dbReference type="STRING" id="168384.SAMN05660368_03261"/>
<proteinExistence type="inferred from homology"/>
<comment type="similarity">
    <text evidence="1 2">Belongs to the anti-sigma-factor antagonist family.</text>
</comment>
<accession>C6LLF3</accession>
<sequence length="127" mass="14590">MAEGFRQENDSKGRTEMEDFFKINGTDLTVLLPAELDHHNAEMIKRGSDRLIQSNNIRRIIFDFRRTSFMDSSGIGMIMGRYKNIRFMGGAVAAVHVNDRILRILTLSGIYKVIDIYEGLPEQSQMF</sequence>
<dbReference type="eggNOG" id="COG1366">
    <property type="taxonomic scope" value="Bacteria"/>
</dbReference>
<dbReference type="EMBL" id="ACCL02000029">
    <property type="protein sequence ID" value="EET58576.1"/>
    <property type="molecule type" value="Genomic_DNA"/>
</dbReference>
<dbReference type="GO" id="GO:0043856">
    <property type="term" value="F:anti-sigma factor antagonist activity"/>
    <property type="evidence" value="ECO:0007669"/>
    <property type="project" value="InterPro"/>
</dbReference>
<dbReference type="CDD" id="cd07043">
    <property type="entry name" value="STAS_anti-anti-sigma_factors"/>
    <property type="match status" value="1"/>
</dbReference>
<dbReference type="NCBIfam" id="TIGR00377">
    <property type="entry name" value="ant_ant_sig"/>
    <property type="match status" value="1"/>
</dbReference>
<feature type="domain" description="STAS" evidence="3">
    <location>
        <begin position="32"/>
        <end position="127"/>
    </location>
</feature>
<dbReference type="Pfam" id="PF01740">
    <property type="entry name" value="STAS"/>
    <property type="match status" value="1"/>
</dbReference>
<keyword evidence="5" id="KW-1185">Reference proteome</keyword>
<dbReference type="InterPro" id="IPR003658">
    <property type="entry name" value="Anti-sigma_ant"/>
</dbReference>
<dbReference type="PROSITE" id="PS50801">
    <property type="entry name" value="STAS"/>
    <property type="match status" value="1"/>
</dbReference>
<dbReference type="SUPFAM" id="SSF52091">
    <property type="entry name" value="SpoIIaa-like"/>
    <property type="match status" value="1"/>
</dbReference>
<comment type="caution">
    <text evidence="4">The sequence shown here is derived from an EMBL/GenBank/DDBJ whole genome shotgun (WGS) entry which is preliminary data.</text>
</comment>
<dbReference type="AlphaFoldDB" id="C6LLF3"/>
<dbReference type="PANTHER" id="PTHR33495">
    <property type="entry name" value="ANTI-SIGMA FACTOR ANTAGONIST TM_1081-RELATED-RELATED"/>
    <property type="match status" value="1"/>
</dbReference>
<evidence type="ECO:0000256" key="1">
    <source>
        <dbReference type="ARBA" id="ARBA00009013"/>
    </source>
</evidence>
<dbReference type="InterPro" id="IPR002645">
    <property type="entry name" value="STAS_dom"/>
</dbReference>
<organism evidence="4 5">
    <name type="scientific">Marvinbryantia formatexigens DSM 14469</name>
    <dbReference type="NCBI Taxonomy" id="478749"/>
    <lineage>
        <taxon>Bacteria</taxon>
        <taxon>Bacillati</taxon>
        <taxon>Bacillota</taxon>
        <taxon>Clostridia</taxon>
        <taxon>Lachnospirales</taxon>
        <taxon>Lachnospiraceae</taxon>
        <taxon>Marvinbryantia</taxon>
    </lineage>
</organism>